<sequence length="458" mass="53101">MRRVNTFEIRPLRKRDRLLLLEILDASASLWNEITYDRRSALFSGDDIWRSETDTYRDKYKGTIGAAAVQQITRRSDEAWRSFFALCKEDADANPPGYWKDDDRRELQTLVRNDQYTIEWGDRSRLEIPVGLDLKEKCGLGYNERLRVEICGRPRWAGEKGRLEIVYERDTDSFRVYQPVTNAVRERDESLAVESSNDGSVAALDIGANNLVAVTTSRGKQRLYDGRSPFRRFHRTTERIADLQAALGPGEWTSRRIRRLYRYRSARRNHLQDALVRDLAEWFRHQGVGTVLVGDLGELSSHWSTRVNEKVHLFWAYGRFRRRLKEVLDECSIDVRDVDERGSSSRCPRCNDTNVHRNGDAFRCRECGFNGHSDLAASENMLQQYASYGSTARPATPDQNRSREGYRQVPCLEWNDHRWQRRGRSTKENLANRSTRNTGNIASSETDPSEPRRGNLAQ</sequence>
<evidence type="ECO:0000256" key="2">
    <source>
        <dbReference type="ARBA" id="ARBA00022578"/>
    </source>
</evidence>
<dbReference type="Proteomes" id="UP000011531">
    <property type="component" value="Unassembled WGS sequence"/>
</dbReference>
<evidence type="ECO:0000256" key="1">
    <source>
        <dbReference type="ARBA" id="ARBA00008761"/>
    </source>
</evidence>
<name>L9XWT1_9EURY</name>
<evidence type="ECO:0000256" key="4">
    <source>
        <dbReference type="ARBA" id="ARBA00023172"/>
    </source>
</evidence>
<feature type="compositionally biased region" description="Basic and acidic residues" evidence="5">
    <location>
        <begin position="449"/>
        <end position="458"/>
    </location>
</feature>
<evidence type="ECO:0000259" key="7">
    <source>
        <dbReference type="Pfam" id="PF07282"/>
    </source>
</evidence>
<gene>
    <name evidence="8" type="ORF">C492_04143</name>
</gene>
<keyword evidence="9" id="KW-1185">Reference proteome</keyword>
<feature type="compositionally biased region" description="Polar residues" evidence="5">
    <location>
        <begin position="428"/>
        <end position="446"/>
    </location>
</feature>
<dbReference type="GO" id="GO:0006310">
    <property type="term" value="P:DNA recombination"/>
    <property type="evidence" value="ECO:0007669"/>
    <property type="project" value="UniProtKB-KW"/>
</dbReference>
<evidence type="ECO:0000313" key="8">
    <source>
        <dbReference type="EMBL" id="ELY65048.1"/>
    </source>
</evidence>
<dbReference type="InterPro" id="IPR010095">
    <property type="entry name" value="Cas12f1-like_TNB"/>
</dbReference>
<organism evidence="8 9">
    <name type="scientific">Natronococcus jeotgali DSM 18795</name>
    <dbReference type="NCBI Taxonomy" id="1227498"/>
    <lineage>
        <taxon>Archaea</taxon>
        <taxon>Methanobacteriati</taxon>
        <taxon>Methanobacteriota</taxon>
        <taxon>Stenosarchaea group</taxon>
        <taxon>Halobacteria</taxon>
        <taxon>Halobacteriales</taxon>
        <taxon>Natrialbaceae</taxon>
        <taxon>Natronococcus</taxon>
    </lineage>
</organism>
<dbReference type="OrthoDB" id="295419at2157"/>
<feature type="domain" description="Probable transposase IS891/IS1136/IS1341" evidence="6">
    <location>
        <begin position="193"/>
        <end position="296"/>
    </location>
</feature>
<comment type="similarity">
    <text evidence="1">In the C-terminal section; belongs to the transposase 35 family.</text>
</comment>
<dbReference type="EMBL" id="AOIA01000026">
    <property type="protein sequence ID" value="ELY65048.1"/>
    <property type="molecule type" value="Genomic_DNA"/>
</dbReference>
<dbReference type="GO" id="GO:0032196">
    <property type="term" value="P:transposition"/>
    <property type="evidence" value="ECO:0007669"/>
    <property type="project" value="UniProtKB-KW"/>
</dbReference>
<evidence type="ECO:0000256" key="3">
    <source>
        <dbReference type="ARBA" id="ARBA00023125"/>
    </source>
</evidence>
<dbReference type="NCBIfam" id="NF040570">
    <property type="entry name" value="guided_TnpB"/>
    <property type="match status" value="1"/>
</dbReference>
<dbReference type="InterPro" id="IPR001959">
    <property type="entry name" value="Transposase"/>
</dbReference>
<comment type="caution">
    <text evidence="8">The sequence shown here is derived from an EMBL/GenBank/DDBJ whole genome shotgun (WGS) entry which is preliminary data.</text>
</comment>
<reference evidence="8 9" key="1">
    <citation type="journal article" date="2014" name="PLoS Genet.">
        <title>Phylogenetically driven sequencing of extremely halophilic archaea reveals strategies for static and dynamic osmo-response.</title>
        <authorList>
            <person name="Becker E.A."/>
            <person name="Seitzer P.M."/>
            <person name="Tritt A."/>
            <person name="Larsen D."/>
            <person name="Krusor M."/>
            <person name="Yao A.I."/>
            <person name="Wu D."/>
            <person name="Madern D."/>
            <person name="Eisen J.A."/>
            <person name="Darling A.E."/>
            <person name="Facciotti M.T."/>
        </authorList>
    </citation>
    <scope>NUCLEOTIDE SEQUENCE [LARGE SCALE GENOMIC DNA]</scope>
    <source>
        <strain evidence="8 9">DSM 18795</strain>
    </source>
</reference>
<evidence type="ECO:0000259" key="6">
    <source>
        <dbReference type="Pfam" id="PF01385"/>
    </source>
</evidence>
<dbReference type="RefSeq" id="WP_008420690.1">
    <property type="nucleotide sequence ID" value="NZ_AOIA01000026.1"/>
</dbReference>
<dbReference type="STRING" id="1227498.C492_04143"/>
<dbReference type="GO" id="GO:0003677">
    <property type="term" value="F:DNA binding"/>
    <property type="evidence" value="ECO:0007669"/>
    <property type="project" value="UniProtKB-KW"/>
</dbReference>
<feature type="region of interest" description="Disordered" evidence="5">
    <location>
        <begin position="423"/>
        <end position="458"/>
    </location>
</feature>
<evidence type="ECO:0000256" key="5">
    <source>
        <dbReference type="SAM" id="MobiDB-lite"/>
    </source>
</evidence>
<keyword evidence="4" id="KW-0233">DNA recombination</keyword>
<proteinExistence type="inferred from homology"/>
<dbReference type="Pfam" id="PF01385">
    <property type="entry name" value="OrfB_IS605"/>
    <property type="match status" value="1"/>
</dbReference>
<protein>
    <submittedName>
        <fullName evidence="8">IS1341-type transposase (TCE32)</fullName>
    </submittedName>
</protein>
<feature type="domain" description="Cas12f1-like TNB" evidence="7">
    <location>
        <begin position="317"/>
        <end position="380"/>
    </location>
</feature>
<keyword evidence="2" id="KW-0815">Transposition</keyword>
<dbReference type="PATRIC" id="fig|1227498.3.peg.852"/>
<evidence type="ECO:0000313" key="9">
    <source>
        <dbReference type="Proteomes" id="UP000011531"/>
    </source>
</evidence>
<dbReference type="AlphaFoldDB" id="L9XWT1"/>
<keyword evidence="3" id="KW-0238">DNA-binding</keyword>
<dbReference type="Pfam" id="PF07282">
    <property type="entry name" value="Cas12f1-like_TNB"/>
    <property type="match status" value="1"/>
</dbReference>
<accession>L9XWT1</accession>